<dbReference type="InterPro" id="IPR004629">
    <property type="entry name" value="WecG_TagA_CpsF"/>
</dbReference>
<sequence>MSQKFTFAGISIDNLPFDSALARFSSLLDNNYQCYVVTPNAAHIKMLHNDEAFKKAYDKAELILPDGMSLIFASRLLGNPIVARLTGADLFGEICRIAAEKQKGIFILGGVNQSEVIAQKKLLTMYPNLLVEAYSPPFGFELDTNETAKIVSLINKSGAKILFICVGSPKSEKWIFEHINNLCINLGLVFGDSLNFFAGTKPRAPAWMRKSGLEWFYRLIREPRRLWKRYLFSNLNFLKLLIAEYIKRKTGLTLISFKQE</sequence>
<evidence type="ECO:0000313" key="4">
    <source>
        <dbReference type="Proteomes" id="UP001594351"/>
    </source>
</evidence>
<dbReference type="EMBL" id="JBHPBY010000001">
    <property type="protein sequence ID" value="MFC1848589.1"/>
    <property type="molecule type" value="Genomic_DNA"/>
</dbReference>
<name>A0ABV6YQV0_UNCC1</name>
<reference evidence="3 4" key="1">
    <citation type="submission" date="2024-09" db="EMBL/GenBank/DDBJ databases">
        <title>Laminarin stimulates single cell rates of sulfate reduction while oxygen inhibits transcriptomic activity in coastal marine sediment.</title>
        <authorList>
            <person name="Lindsay M."/>
            <person name="Orcutt B."/>
            <person name="Emerson D."/>
            <person name="Stepanauskas R."/>
            <person name="D'Angelo T."/>
        </authorList>
    </citation>
    <scope>NUCLEOTIDE SEQUENCE [LARGE SCALE GENOMIC DNA]</scope>
    <source>
        <strain evidence="3">SAG AM-311-K15</strain>
    </source>
</reference>
<dbReference type="CDD" id="cd06533">
    <property type="entry name" value="Glyco_transf_WecG_TagA"/>
    <property type="match status" value="1"/>
</dbReference>
<accession>A0ABV6YQV0</accession>
<dbReference type="Pfam" id="PF03808">
    <property type="entry name" value="Glyco_tran_WecG"/>
    <property type="match status" value="1"/>
</dbReference>
<evidence type="ECO:0000256" key="2">
    <source>
        <dbReference type="ARBA" id="ARBA00022679"/>
    </source>
</evidence>
<dbReference type="Proteomes" id="UP001594351">
    <property type="component" value="Unassembled WGS sequence"/>
</dbReference>
<protein>
    <submittedName>
        <fullName evidence="3">WecB/TagA/CpsF family glycosyltransferase</fullName>
    </submittedName>
</protein>
<gene>
    <name evidence="3" type="ORF">ACFL27_00130</name>
</gene>
<dbReference type="NCBIfam" id="TIGR00696">
    <property type="entry name" value="wecG_tagA_cpsF"/>
    <property type="match status" value="1"/>
</dbReference>
<keyword evidence="4" id="KW-1185">Reference proteome</keyword>
<evidence type="ECO:0000256" key="1">
    <source>
        <dbReference type="ARBA" id="ARBA00022676"/>
    </source>
</evidence>
<keyword evidence="1" id="KW-0328">Glycosyltransferase</keyword>
<proteinExistence type="predicted"/>
<dbReference type="PANTHER" id="PTHR34136">
    <property type="match status" value="1"/>
</dbReference>
<evidence type="ECO:0000313" key="3">
    <source>
        <dbReference type="EMBL" id="MFC1848589.1"/>
    </source>
</evidence>
<comment type="caution">
    <text evidence="3">The sequence shown here is derived from an EMBL/GenBank/DDBJ whole genome shotgun (WGS) entry which is preliminary data.</text>
</comment>
<dbReference type="PANTHER" id="PTHR34136:SF1">
    <property type="entry name" value="UDP-N-ACETYL-D-MANNOSAMINURONIC ACID TRANSFERASE"/>
    <property type="match status" value="1"/>
</dbReference>
<organism evidence="3 4">
    <name type="scientific">candidate division CSSED10-310 bacterium</name>
    <dbReference type="NCBI Taxonomy" id="2855610"/>
    <lineage>
        <taxon>Bacteria</taxon>
        <taxon>Bacteria division CSSED10-310</taxon>
    </lineage>
</organism>
<keyword evidence="2" id="KW-0808">Transferase</keyword>